<protein>
    <submittedName>
        <fullName evidence="1">Uncharacterized protein</fullName>
    </submittedName>
</protein>
<dbReference type="AlphaFoldDB" id="A0AAV7SZT0"/>
<sequence>MLFVAVRCSRAQCIGAVADKVRSCGDPLQTRGLFCHAWARVRHSAALGRRPSRMLRRAVKAVRSKLEEDPDEFDLKEIFMNVKTGLRTIDGKLDLLTARLDQVMQHVDTHESKLDGLENHISDIYDQQSKSKEHQLKMDKLLNVIKAKN</sequence>
<organism evidence="1 2">
    <name type="scientific">Pleurodeles waltl</name>
    <name type="common">Iberian ribbed newt</name>
    <dbReference type="NCBI Taxonomy" id="8319"/>
    <lineage>
        <taxon>Eukaryota</taxon>
        <taxon>Metazoa</taxon>
        <taxon>Chordata</taxon>
        <taxon>Craniata</taxon>
        <taxon>Vertebrata</taxon>
        <taxon>Euteleostomi</taxon>
        <taxon>Amphibia</taxon>
        <taxon>Batrachia</taxon>
        <taxon>Caudata</taxon>
        <taxon>Salamandroidea</taxon>
        <taxon>Salamandridae</taxon>
        <taxon>Pleurodelinae</taxon>
        <taxon>Pleurodeles</taxon>
    </lineage>
</organism>
<dbReference type="Proteomes" id="UP001066276">
    <property type="component" value="Chromosome 4_1"/>
</dbReference>
<evidence type="ECO:0000313" key="2">
    <source>
        <dbReference type="Proteomes" id="UP001066276"/>
    </source>
</evidence>
<reference evidence="1" key="1">
    <citation type="journal article" date="2022" name="bioRxiv">
        <title>Sequencing and chromosome-scale assembly of the giantPleurodeles waltlgenome.</title>
        <authorList>
            <person name="Brown T."/>
            <person name="Elewa A."/>
            <person name="Iarovenko S."/>
            <person name="Subramanian E."/>
            <person name="Araus A.J."/>
            <person name="Petzold A."/>
            <person name="Susuki M."/>
            <person name="Suzuki K.-i.T."/>
            <person name="Hayashi T."/>
            <person name="Toyoda A."/>
            <person name="Oliveira C."/>
            <person name="Osipova E."/>
            <person name="Leigh N.D."/>
            <person name="Simon A."/>
            <person name="Yun M.H."/>
        </authorList>
    </citation>
    <scope>NUCLEOTIDE SEQUENCE</scope>
    <source>
        <strain evidence="1">20211129_DDA</strain>
        <tissue evidence="1">Liver</tissue>
    </source>
</reference>
<evidence type="ECO:0000313" key="1">
    <source>
        <dbReference type="EMBL" id="KAJ1169606.1"/>
    </source>
</evidence>
<comment type="caution">
    <text evidence="1">The sequence shown here is derived from an EMBL/GenBank/DDBJ whole genome shotgun (WGS) entry which is preliminary data.</text>
</comment>
<gene>
    <name evidence="1" type="ORF">NDU88_001497</name>
</gene>
<dbReference type="EMBL" id="JANPWB010000007">
    <property type="protein sequence ID" value="KAJ1169606.1"/>
    <property type="molecule type" value="Genomic_DNA"/>
</dbReference>
<proteinExistence type="predicted"/>
<keyword evidence="2" id="KW-1185">Reference proteome</keyword>
<name>A0AAV7SZT0_PLEWA</name>
<accession>A0AAV7SZT0</accession>